<gene>
    <name evidence="2" type="ORF">KK1_031436</name>
</gene>
<dbReference type="GO" id="GO:0005524">
    <property type="term" value="F:ATP binding"/>
    <property type="evidence" value="ECO:0007669"/>
    <property type="project" value="InterPro"/>
</dbReference>
<dbReference type="EMBL" id="KQ483542">
    <property type="protein sequence ID" value="KYP46954.1"/>
    <property type="molecule type" value="Genomic_DNA"/>
</dbReference>
<evidence type="ECO:0000313" key="2">
    <source>
        <dbReference type="EMBL" id="KYP46954.1"/>
    </source>
</evidence>
<organism evidence="2 3">
    <name type="scientific">Cajanus cajan</name>
    <name type="common">Pigeon pea</name>
    <name type="synonym">Cajanus indicus</name>
    <dbReference type="NCBI Taxonomy" id="3821"/>
    <lineage>
        <taxon>Eukaryota</taxon>
        <taxon>Viridiplantae</taxon>
        <taxon>Streptophyta</taxon>
        <taxon>Embryophyta</taxon>
        <taxon>Tracheophyta</taxon>
        <taxon>Spermatophyta</taxon>
        <taxon>Magnoliopsida</taxon>
        <taxon>eudicotyledons</taxon>
        <taxon>Gunneridae</taxon>
        <taxon>Pentapetalae</taxon>
        <taxon>rosids</taxon>
        <taxon>fabids</taxon>
        <taxon>Fabales</taxon>
        <taxon>Fabaceae</taxon>
        <taxon>Papilionoideae</taxon>
        <taxon>50 kb inversion clade</taxon>
        <taxon>NPAAA clade</taxon>
        <taxon>indigoferoid/millettioid clade</taxon>
        <taxon>Phaseoleae</taxon>
        <taxon>Cajanus</taxon>
    </lineage>
</organism>
<feature type="coiled-coil region" evidence="1">
    <location>
        <begin position="6"/>
        <end position="54"/>
    </location>
</feature>
<evidence type="ECO:0000313" key="3">
    <source>
        <dbReference type="Proteomes" id="UP000075243"/>
    </source>
</evidence>
<dbReference type="GO" id="GO:0003918">
    <property type="term" value="F:DNA topoisomerase type II (double strand cut, ATP-hydrolyzing) activity"/>
    <property type="evidence" value="ECO:0007669"/>
    <property type="project" value="InterPro"/>
</dbReference>
<reference evidence="2" key="1">
    <citation type="journal article" date="2012" name="Nat. Biotechnol.">
        <title>Draft genome sequence of pigeonpea (Cajanus cajan), an orphan legume crop of resource-poor farmers.</title>
        <authorList>
            <person name="Varshney R.K."/>
            <person name="Chen W."/>
            <person name="Li Y."/>
            <person name="Bharti A.K."/>
            <person name="Saxena R.K."/>
            <person name="Schlueter J.A."/>
            <person name="Donoghue M.T."/>
            <person name="Azam S."/>
            <person name="Fan G."/>
            <person name="Whaley A.M."/>
            <person name="Farmer A.D."/>
            <person name="Sheridan J."/>
            <person name="Iwata A."/>
            <person name="Tuteja R."/>
            <person name="Penmetsa R.V."/>
            <person name="Wu W."/>
            <person name="Upadhyaya H.D."/>
            <person name="Yang S.P."/>
            <person name="Shah T."/>
            <person name="Saxena K.B."/>
            <person name="Michael T."/>
            <person name="McCombie W.R."/>
            <person name="Yang B."/>
            <person name="Zhang G."/>
            <person name="Yang H."/>
            <person name="Wang J."/>
            <person name="Spillane C."/>
            <person name="Cook D.R."/>
            <person name="May G.D."/>
            <person name="Xu X."/>
            <person name="Jackson S.A."/>
        </authorList>
    </citation>
    <scope>NUCLEOTIDE SEQUENCE [LARGE SCALE GENOMIC DNA]</scope>
</reference>
<dbReference type="STRING" id="3821.A0A151RWS3"/>
<proteinExistence type="predicted"/>
<keyword evidence="1" id="KW-0175">Coiled coil</keyword>
<dbReference type="GO" id="GO:0003677">
    <property type="term" value="F:DNA binding"/>
    <property type="evidence" value="ECO:0007669"/>
    <property type="project" value="InterPro"/>
</dbReference>
<evidence type="ECO:0000256" key="1">
    <source>
        <dbReference type="SAM" id="Coils"/>
    </source>
</evidence>
<keyword evidence="3" id="KW-1185">Reference proteome</keyword>
<dbReference type="Gene3D" id="1.10.268.10">
    <property type="entry name" value="Topoisomerase, domain 3"/>
    <property type="match status" value="1"/>
</dbReference>
<dbReference type="Gramene" id="C.cajan_29977.t">
    <property type="protein sequence ID" value="C.cajan_29977.t"/>
    <property type="gene ID" value="C.cajan_29977"/>
</dbReference>
<protein>
    <submittedName>
        <fullName evidence="2">Uncharacterized protein</fullName>
    </submittedName>
</protein>
<sequence length="87" mass="10055">MLEAEVARLREAYAEMEGRALAAEDAERMRVQEVQELAAREKQVKAEAEAAMATFRAEAFLDFRCSVVERRARFKLSQAQERRHIVE</sequence>
<dbReference type="Proteomes" id="UP000075243">
    <property type="component" value="Unassembled WGS sequence"/>
</dbReference>
<dbReference type="AlphaFoldDB" id="A0A151RWS3"/>
<dbReference type="InterPro" id="IPR013757">
    <property type="entry name" value="Topo_IIA_A_a_sf"/>
</dbReference>
<accession>A0A151RWS3</accession>
<name>A0A151RWS3_CAJCA</name>